<dbReference type="GO" id="GO:0006457">
    <property type="term" value="P:protein folding"/>
    <property type="evidence" value="ECO:0007669"/>
    <property type="project" value="TreeGrafter"/>
</dbReference>
<accession>A0A4P6XMA5</accession>
<dbReference type="GO" id="GO:0051087">
    <property type="term" value="F:protein-folding chaperone binding"/>
    <property type="evidence" value="ECO:0007669"/>
    <property type="project" value="TreeGrafter"/>
</dbReference>
<dbReference type="Pfam" id="PF04969">
    <property type="entry name" value="CS"/>
    <property type="match status" value="1"/>
</dbReference>
<dbReference type="InterPro" id="IPR007052">
    <property type="entry name" value="CS_dom"/>
</dbReference>
<dbReference type="GO" id="GO:0051131">
    <property type="term" value="P:chaperone-mediated protein complex assembly"/>
    <property type="evidence" value="ECO:0007669"/>
    <property type="project" value="TreeGrafter"/>
</dbReference>
<dbReference type="PROSITE" id="PS51203">
    <property type="entry name" value="CS"/>
    <property type="match status" value="1"/>
</dbReference>
<name>A0A4P6XMA5_9ASCO</name>
<feature type="region of interest" description="Disordered" evidence="2">
    <location>
        <begin position="201"/>
        <end position="228"/>
    </location>
</feature>
<evidence type="ECO:0000313" key="5">
    <source>
        <dbReference type="Proteomes" id="UP000292447"/>
    </source>
</evidence>
<protein>
    <submittedName>
        <fullName evidence="4">CS domain-containing protein</fullName>
    </submittedName>
</protein>
<gene>
    <name evidence="4" type="primary">MPUL0C05030</name>
    <name evidence="4" type="ORF">METSCH_C05030</name>
</gene>
<proteinExistence type="inferred from homology"/>
<dbReference type="CDD" id="cd06465">
    <property type="entry name" value="p23_hB-ind1_like"/>
    <property type="match status" value="1"/>
</dbReference>
<dbReference type="GO" id="GO:0005829">
    <property type="term" value="C:cytosol"/>
    <property type="evidence" value="ECO:0007669"/>
    <property type="project" value="TreeGrafter"/>
</dbReference>
<evidence type="ECO:0000259" key="3">
    <source>
        <dbReference type="PROSITE" id="PS51203"/>
    </source>
</evidence>
<comment type="similarity">
    <text evidence="1">Belongs to the p23/wos2 family.</text>
</comment>
<dbReference type="GO" id="GO:0051879">
    <property type="term" value="F:Hsp90 protein binding"/>
    <property type="evidence" value="ECO:0007669"/>
    <property type="project" value="InterPro"/>
</dbReference>
<dbReference type="InterPro" id="IPR008978">
    <property type="entry name" value="HSP20-like_chaperone"/>
</dbReference>
<evidence type="ECO:0000313" key="4">
    <source>
        <dbReference type="EMBL" id="QBM88532.1"/>
    </source>
</evidence>
<sequence>MPVHPVVLWAQRSSESEPAKNVIYLTIQVQDPVDVKLDLTAQKLTFSAQSADKATQYELALDFYDEIDPENSYKHESGSHILYVLRKKKVQAEFWPRLLKEKLKLHYIKTDFDKWVDEDEQDEQPEEDPMAGMGGMGGMPDMGGMGGMPGMGGMGGMGGMPGMEGMGGPGGMDFSQLLANAGGAGGAGGDFDISKLASQLGQNAGAGGNDFDDAEEADEAEEKVEEVK</sequence>
<dbReference type="SUPFAM" id="SSF49764">
    <property type="entry name" value="HSP20-like chaperones"/>
    <property type="match status" value="1"/>
</dbReference>
<organism evidence="4 5">
    <name type="scientific">Metschnikowia aff. pulcherrima</name>
    <dbReference type="NCBI Taxonomy" id="2163413"/>
    <lineage>
        <taxon>Eukaryota</taxon>
        <taxon>Fungi</taxon>
        <taxon>Dikarya</taxon>
        <taxon>Ascomycota</taxon>
        <taxon>Saccharomycotina</taxon>
        <taxon>Pichiomycetes</taxon>
        <taxon>Metschnikowiaceae</taxon>
        <taxon>Metschnikowia</taxon>
    </lineage>
</organism>
<dbReference type="FunFam" id="2.60.40.790:FF:000013">
    <property type="entry name" value="Very-long-chain (3R)-3-hydroxyacyl-CoA dehydratase"/>
    <property type="match status" value="1"/>
</dbReference>
<reference evidence="5" key="1">
    <citation type="submission" date="2019-03" db="EMBL/GenBank/DDBJ databases">
        <title>Snf2 controls pulcherriminic acid biosynthesis and connects pigmentation and antifungal activity of the yeast Metschnikowia pulcherrima.</title>
        <authorList>
            <person name="Gore-Lloyd D."/>
            <person name="Sumann I."/>
            <person name="Brachmann A.O."/>
            <person name="Schneeberger K."/>
            <person name="Ortiz-Merino R.A."/>
            <person name="Moreno-Beltran M."/>
            <person name="Schlaefli M."/>
            <person name="Kirner P."/>
            <person name="Santos Kron A."/>
            <person name="Wolfe K.H."/>
            <person name="Piel J."/>
            <person name="Ahrens C.H."/>
            <person name="Henk D."/>
            <person name="Freimoser F.M."/>
        </authorList>
    </citation>
    <scope>NUCLEOTIDE SEQUENCE [LARGE SCALE GENOMIC DNA]</scope>
    <source>
        <strain evidence="5">APC 1.2</strain>
    </source>
</reference>
<keyword evidence="5" id="KW-1185">Reference proteome</keyword>
<dbReference type="PANTHER" id="PTHR22932:SF1">
    <property type="entry name" value="CO-CHAPERONE PROTEIN DAF-41"/>
    <property type="match status" value="1"/>
</dbReference>
<dbReference type="EMBL" id="CP034458">
    <property type="protein sequence ID" value="QBM88532.1"/>
    <property type="molecule type" value="Genomic_DNA"/>
</dbReference>
<feature type="domain" description="CS" evidence="3">
    <location>
        <begin position="2"/>
        <end position="99"/>
    </location>
</feature>
<dbReference type="STRING" id="2163413.A0A4P6XMA5"/>
<dbReference type="PANTHER" id="PTHR22932">
    <property type="entry name" value="TELOMERASE-BINDING PROTEIN P23 HSP90 CO-CHAPERONE"/>
    <property type="match status" value="1"/>
</dbReference>
<feature type="compositionally biased region" description="Acidic residues" evidence="2">
    <location>
        <begin position="210"/>
        <end position="228"/>
    </location>
</feature>
<evidence type="ECO:0000256" key="2">
    <source>
        <dbReference type="SAM" id="MobiDB-lite"/>
    </source>
</evidence>
<evidence type="ECO:0000256" key="1">
    <source>
        <dbReference type="ARBA" id="ARBA00025733"/>
    </source>
</evidence>
<dbReference type="Proteomes" id="UP000292447">
    <property type="component" value="Chromosome III"/>
</dbReference>
<dbReference type="AlphaFoldDB" id="A0A4P6XMA5"/>
<dbReference type="InterPro" id="IPR045250">
    <property type="entry name" value="p23-like"/>
</dbReference>
<dbReference type="Gene3D" id="2.60.40.790">
    <property type="match status" value="1"/>
</dbReference>
<dbReference type="GO" id="GO:0005634">
    <property type="term" value="C:nucleus"/>
    <property type="evidence" value="ECO:0007669"/>
    <property type="project" value="TreeGrafter"/>
</dbReference>